<dbReference type="InterPro" id="IPR020556">
    <property type="entry name" value="Amidase_CS"/>
</dbReference>
<evidence type="ECO:0000256" key="5">
    <source>
        <dbReference type="ARBA" id="ARBA00022840"/>
    </source>
</evidence>
<dbReference type="NCBIfam" id="TIGR00132">
    <property type="entry name" value="gatA"/>
    <property type="match status" value="1"/>
</dbReference>
<evidence type="ECO:0000256" key="1">
    <source>
        <dbReference type="ARBA" id="ARBA00008069"/>
    </source>
</evidence>
<evidence type="ECO:0000256" key="7">
    <source>
        <dbReference type="ARBA" id="ARBA00047407"/>
    </source>
</evidence>
<keyword evidence="5" id="KW-0067">ATP-binding</keyword>
<evidence type="ECO:0000256" key="4">
    <source>
        <dbReference type="ARBA" id="ARBA00022741"/>
    </source>
</evidence>
<dbReference type="EC" id="6.3.5.7" evidence="2"/>
<comment type="similarity">
    <text evidence="1">Belongs to the amidase family. GatA subfamily.</text>
</comment>
<dbReference type="SUPFAM" id="SSF75304">
    <property type="entry name" value="Amidase signature (AS) enzymes"/>
    <property type="match status" value="1"/>
</dbReference>
<dbReference type="GO" id="GO:0006412">
    <property type="term" value="P:translation"/>
    <property type="evidence" value="ECO:0007669"/>
    <property type="project" value="UniProtKB-KW"/>
</dbReference>
<dbReference type="HAMAP" id="MF_00120">
    <property type="entry name" value="GatA"/>
    <property type="match status" value="1"/>
</dbReference>
<dbReference type="GO" id="GO:0005739">
    <property type="term" value="C:mitochondrion"/>
    <property type="evidence" value="ECO:0007669"/>
    <property type="project" value="UniProtKB-ARBA"/>
</dbReference>
<evidence type="ECO:0000256" key="8">
    <source>
        <dbReference type="SAM" id="MobiDB-lite"/>
    </source>
</evidence>
<protein>
    <recommendedName>
        <fullName evidence="2">glutaminyl-tRNA synthase (glutamine-hydrolyzing)</fullName>
        <ecNumber evidence="2">6.3.5.7</ecNumber>
    </recommendedName>
</protein>
<dbReference type="EMBL" id="CAFBMK010000013">
    <property type="protein sequence ID" value="CAB4897999.1"/>
    <property type="molecule type" value="Genomic_DNA"/>
</dbReference>
<feature type="region of interest" description="Disordered" evidence="8">
    <location>
        <begin position="481"/>
        <end position="501"/>
    </location>
</feature>
<dbReference type="GO" id="GO:0050567">
    <property type="term" value="F:glutaminyl-tRNA synthase (glutamine-hydrolyzing) activity"/>
    <property type="evidence" value="ECO:0007669"/>
    <property type="project" value="UniProtKB-EC"/>
</dbReference>
<evidence type="ECO:0000256" key="6">
    <source>
        <dbReference type="ARBA" id="ARBA00022917"/>
    </source>
</evidence>
<dbReference type="Pfam" id="PF01425">
    <property type="entry name" value="Amidase"/>
    <property type="match status" value="1"/>
</dbReference>
<evidence type="ECO:0000256" key="2">
    <source>
        <dbReference type="ARBA" id="ARBA00012739"/>
    </source>
</evidence>
<proteinExistence type="inferred from homology"/>
<dbReference type="Gene3D" id="3.90.1300.10">
    <property type="entry name" value="Amidase signature (AS) domain"/>
    <property type="match status" value="1"/>
</dbReference>
<feature type="compositionally biased region" description="Low complexity" evidence="8">
    <location>
        <begin position="487"/>
        <end position="501"/>
    </location>
</feature>
<evidence type="ECO:0000256" key="3">
    <source>
        <dbReference type="ARBA" id="ARBA00022598"/>
    </source>
</evidence>
<dbReference type="PROSITE" id="PS00571">
    <property type="entry name" value="AMIDASES"/>
    <property type="match status" value="1"/>
</dbReference>
<organism evidence="10">
    <name type="scientific">freshwater metagenome</name>
    <dbReference type="NCBI Taxonomy" id="449393"/>
    <lineage>
        <taxon>unclassified sequences</taxon>
        <taxon>metagenomes</taxon>
        <taxon>ecological metagenomes</taxon>
    </lineage>
</organism>
<dbReference type="InterPro" id="IPR036928">
    <property type="entry name" value="AS_sf"/>
</dbReference>
<dbReference type="GO" id="GO:0005524">
    <property type="term" value="F:ATP binding"/>
    <property type="evidence" value="ECO:0007669"/>
    <property type="project" value="UniProtKB-KW"/>
</dbReference>
<gene>
    <name evidence="10" type="ORF">UFOPK3564_00410</name>
</gene>
<comment type="catalytic activity">
    <reaction evidence="7">
        <text>L-glutamyl-tRNA(Gln) + L-glutamine + ATP + H2O = L-glutaminyl-tRNA(Gln) + L-glutamate + ADP + phosphate + H(+)</text>
        <dbReference type="Rhea" id="RHEA:17521"/>
        <dbReference type="Rhea" id="RHEA-COMP:9681"/>
        <dbReference type="Rhea" id="RHEA-COMP:9684"/>
        <dbReference type="ChEBI" id="CHEBI:15377"/>
        <dbReference type="ChEBI" id="CHEBI:15378"/>
        <dbReference type="ChEBI" id="CHEBI:29985"/>
        <dbReference type="ChEBI" id="CHEBI:30616"/>
        <dbReference type="ChEBI" id="CHEBI:43474"/>
        <dbReference type="ChEBI" id="CHEBI:58359"/>
        <dbReference type="ChEBI" id="CHEBI:78520"/>
        <dbReference type="ChEBI" id="CHEBI:78521"/>
        <dbReference type="ChEBI" id="CHEBI:456216"/>
        <dbReference type="EC" id="6.3.5.7"/>
    </reaction>
</comment>
<name>A0A6J7G2W9_9ZZZZ</name>
<dbReference type="PANTHER" id="PTHR11895:SF151">
    <property type="entry name" value="GLUTAMYL-TRNA(GLN) AMIDOTRANSFERASE SUBUNIT A"/>
    <property type="match status" value="1"/>
</dbReference>
<evidence type="ECO:0000313" key="10">
    <source>
        <dbReference type="EMBL" id="CAB4897999.1"/>
    </source>
</evidence>
<dbReference type="AlphaFoldDB" id="A0A6J7G2W9"/>
<reference evidence="10" key="1">
    <citation type="submission" date="2020-05" db="EMBL/GenBank/DDBJ databases">
        <authorList>
            <person name="Chiriac C."/>
            <person name="Salcher M."/>
            <person name="Ghai R."/>
            <person name="Kavagutti S V."/>
        </authorList>
    </citation>
    <scope>NUCLEOTIDE SEQUENCE</scope>
</reference>
<sequence length="501" mass="51964">MTDPISLSVVEAASALRRGDLSQDELFTAYRDRAAADDTNSFTWLADDLQAGLGGRDAAPGTDRPLAGVPLAVKDLFCVTGVPTASASNLLRGYRPPYTATAIDRLQHEGATILGKTNQDEFAMGSSNENSAFGPVLNPWDRTKVPGGSSGGSAAAVAAGLAPAAIGTDTGGSVRQPAALCGVVGLKPTYGTVSRYGMIAFASSLDQAGPITRNVADAAVLFRAMTGPADRNDMTSIGWAGQAAGIEVPSAERLDGVRIGVPTELLGEGVEPGVRASFDAALARAEELGATVVPIDLPHARHALSAYYLLAPAEASSNLARFDGVRYGNRADIGDGGLVELYTRTRHDGFGPEVKRRIMLGTYALSSGFYDAYYRRAQQTRTKIVEDFAAAHRDVDLIATPTSPTVAWGLGERTDDPVAMYQADVTTLPQSLAGVPAISIPCGLSDGLPVGLQLSGAAFSEQRILDAAHALEQVLGFDASPARRRGPAAPDAPAATGKDAA</sequence>
<feature type="domain" description="Amidase" evidence="9">
    <location>
        <begin position="31"/>
        <end position="465"/>
    </location>
</feature>
<keyword evidence="4" id="KW-0547">Nucleotide-binding</keyword>
<dbReference type="InterPro" id="IPR004412">
    <property type="entry name" value="GatA"/>
</dbReference>
<dbReference type="PANTHER" id="PTHR11895">
    <property type="entry name" value="TRANSAMIDASE"/>
    <property type="match status" value="1"/>
</dbReference>
<dbReference type="InterPro" id="IPR000120">
    <property type="entry name" value="Amidase"/>
</dbReference>
<evidence type="ECO:0000259" key="9">
    <source>
        <dbReference type="Pfam" id="PF01425"/>
    </source>
</evidence>
<accession>A0A6J7G2W9</accession>
<dbReference type="InterPro" id="IPR023631">
    <property type="entry name" value="Amidase_dom"/>
</dbReference>
<keyword evidence="3" id="KW-0436">Ligase</keyword>
<dbReference type="GO" id="GO:0030956">
    <property type="term" value="C:glutamyl-tRNA(Gln) amidotransferase complex"/>
    <property type="evidence" value="ECO:0007669"/>
    <property type="project" value="InterPro"/>
</dbReference>
<keyword evidence="6" id="KW-0648">Protein biosynthesis</keyword>